<dbReference type="EMBL" id="BARV01027906">
    <property type="protein sequence ID" value="GAI42571.1"/>
    <property type="molecule type" value="Genomic_DNA"/>
</dbReference>
<organism evidence="1">
    <name type="scientific">marine sediment metagenome</name>
    <dbReference type="NCBI Taxonomy" id="412755"/>
    <lineage>
        <taxon>unclassified sequences</taxon>
        <taxon>metagenomes</taxon>
        <taxon>ecological metagenomes</taxon>
    </lineage>
</organism>
<sequence length="31" mass="3671">MSELGRIPRDVMAEFRVTLRTVMFLPYEEAL</sequence>
<feature type="non-terminal residue" evidence="1">
    <location>
        <position position="31"/>
    </location>
</feature>
<reference evidence="1" key="1">
    <citation type="journal article" date="2014" name="Front. Microbiol.">
        <title>High frequency of phylogenetically diverse reductive dehalogenase-homologous genes in deep subseafloor sedimentary metagenomes.</title>
        <authorList>
            <person name="Kawai M."/>
            <person name="Futagami T."/>
            <person name="Toyoda A."/>
            <person name="Takaki Y."/>
            <person name="Nishi S."/>
            <person name="Hori S."/>
            <person name="Arai W."/>
            <person name="Tsubouchi T."/>
            <person name="Morono Y."/>
            <person name="Uchiyama I."/>
            <person name="Ito T."/>
            <person name="Fujiyama A."/>
            <person name="Inagaki F."/>
            <person name="Takami H."/>
        </authorList>
    </citation>
    <scope>NUCLEOTIDE SEQUENCE</scope>
    <source>
        <strain evidence="1">Expedition CK06-06</strain>
    </source>
</reference>
<dbReference type="AlphaFoldDB" id="X1PJ93"/>
<evidence type="ECO:0000313" key="1">
    <source>
        <dbReference type="EMBL" id="GAI42571.1"/>
    </source>
</evidence>
<gene>
    <name evidence="1" type="ORF">S06H3_44805</name>
</gene>
<name>X1PJ93_9ZZZZ</name>
<accession>X1PJ93</accession>
<proteinExistence type="predicted"/>
<comment type="caution">
    <text evidence="1">The sequence shown here is derived from an EMBL/GenBank/DDBJ whole genome shotgun (WGS) entry which is preliminary data.</text>
</comment>
<protein>
    <submittedName>
        <fullName evidence="1">Uncharacterized protein</fullName>
    </submittedName>
</protein>